<keyword evidence="3" id="KW-0411">Iron-sulfur</keyword>
<dbReference type="InterPro" id="IPR017701">
    <property type="entry name" value="Se_rdtase_YgfK"/>
</dbReference>
<sequence>MNDRMTPIPFPKLMEWILIEKEHVFGIKQIFKTTSHKYLNLFNEKLEIPCGPAAGPHTQLAQNIIAAYLAGARFFELKTVQTLDGEDLPVDKPCIRAEDECYNVEWSTELTVPEALEEYIKAWFALKLMSKEFDLGDPNGFIFNMSVGYDLEGIRSTKINTFIEGLKDASSTPIWHACIEWAKSHLQAFQCIDETYLLGISSHISSSVTLSTLHGCPPDEIERIATYLLKEKGLHTYIKCNPTLLGYDFTRTILNQMGYDYLVFDTHHFEHDLQFDQAVPMLERLIALSNKLSLTFGVKLTNTFPVQITRSELPGKEMYMSGRALFPLTLSLAYKLAHTFKGNLNISFSGGVDAYNIKGLFELGIYPITFATTLLKPGGYNRFYQIASLLNTSKEVPHKPIALSRLYTFLQTTYTDTHYTKAIKPLPARKIESSVPLLNCTFAPCQKGCPIEQDIPEYIRLVGEGQYLEALKVITLKNPLPFVTGTICNHTCTTKCRRNFYEEEISIRQVKLEAATQGFDALLETLTPPSIQSPHKVAIIGSGPAGLAAAYFLARSGMDVTVFEKRKALGGIVRFVIPDFRIANQALYKDIRLICQYGVKFELGREITSLDALKSEGFQYILIATGAWQPGHLNLEGDVPLNVIHFLEQFKSDPSVLNLGKNVAIIGGGNTAMDAARAAKRVPGVENVYLVYRRTKRYMPADTEELELALKDGVLFKELLSPQQFKEGMLTCIKMNLGHPDASGRLQPIPTEEKVNLPIDTLISAVGEKVDTDFFKMNGLPIDTKGFIIHDPFTTELLSNTFVIGDARSGPSTVVSAIHDATLAAKTILKRENLIFSSIPTSTHSLRTDEVYSKKGILKTNGSVEDESIRCLECDKICECCVDVCPNRANVTLDVEGKKQILHIDCMCNECGNCTIFCPYNSAPYRDKFTLFHTLEAFNSSTNSGLFVADFTTKAIKLRIDKKISILHAHELDDRFTLKPFILALFNEYAYLI</sequence>
<dbReference type="RefSeq" id="WP_249333516.1">
    <property type="nucleotide sequence ID" value="NZ_JACRSY010000029.1"/>
</dbReference>
<keyword evidence="1" id="KW-0479">Metal-binding</keyword>
<dbReference type="PRINTS" id="PR00419">
    <property type="entry name" value="ADXRDTASE"/>
</dbReference>
<evidence type="ECO:0000259" key="4">
    <source>
        <dbReference type="PROSITE" id="PS51379"/>
    </source>
</evidence>
<proteinExistence type="predicted"/>
<dbReference type="EMBL" id="JACRSY010000029">
    <property type="protein sequence ID" value="MBC8580818.1"/>
    <property type="molecule type" value="Genomic_DNA"/>
</dbReference>
<feature type="domain" description="4Fe-4S ferredoxin-type" evidence="4">
    <location>
        <begin position="898"/>
        <end position="928"/>
    </location>
</feature>
<evidence type="ECO:0000313" key="5">
    <source>
        <dbReference type="EMBL" id="MBC8580818.1"/>
    </source>
</evidence>
<dbReference type="Gene3D" id="1.10.1060.10">
    <property type="entry name" value="Alpha-helical ferredoxin"/>
    <property type="match status" value="1"/>
</dbReference>
<dbReference type="Proteomes" id="UP000655830">
    <property type="component" value="Unassembled WGS sequence"/>
</dbReference>
<protein>
    <submittedName>
        <fullName evidence="5">Selenate reductase subunit YgfK</fullName>
    </submittedName>
</protein>
<evidence type="ECO:0000313" key="6">
    <source>
        <dbReference type="Proteomes" id="UP000655830"/>
    </source>
</evidence>
<keyword evidence="2" id="KW-0408">Iron</keyword>
<dbReference type="PANTHER" id="PTHR42783">
    <property type="entry name" value="GLUTAMATE SYNTHASE [NADPH] SMALL CHAIN"/>
    <property type="match status" value="1"/>
</dbReference>
<dbReference type="InterPro" id="IPR009051">
    <property type="entry name" value="Helical_ferredxn"/>
</dbReference>
<evidence type="ECO:0000256" key="2">
    <source>
        <dbReference type="ARBA" id="ARBA00023004"/>
    </source>
</evidence>
<dbReference type="GO" id="GO:0051536">
    <property type="term" value="F:iron-sulfur cluster binding"/>
    <property type="evidence" value="ECO:0007669"/>
    <property type="project" value="UniProtKB-KW"/>
</dbReference>
<comment type="caution">
    <text evidence="5">The sequence shown here is derived from an EMBL/GenBank/DDBJ whole genome shotgun (WGS) entry which is preliminary data.</text>
</comment>
<dbReference type="PROSITE" id="PS00198">
    <property type="entry name" value="4FE4S_FER_1"/>
    <property type="match status" value="1"/>
</dbReference>
<dbReference type="Pfam" id="PF14691">
    <property type="entry name" value="Fer4_20"/>
    <property type="match status" value="1"/>
</dbReference>
<evidence type="ECO:0000256" key="3">
    <source>
        <dbReference type="ARBA" id="ARBA00023014"/>
    </source>
</evidence>
<dbReference type="GO" id="GO:0016491">
    <property type="term" value="F:oxidoreductase activity"/>
    <property type="evidence" value="ECO:0007669"/>
    <property type="project" value="InterPro"/>
</dbReference>
<dbReference type="GO" id="GO:0046872">
    <property type="term" value="F:metal ion binding"/>
    <property type="evidence" value="ECO:0007669"/>
    <property type="project" value="UniProtKB-KW"/>
</dbReference>
<dbReference type="SUPFAM" id="SSF51971">
    <property type="entry name" value="Nucleotide-binding domain"/>
    <property type="match status" value="1"/>
</dbReference>
<keyword evidence="6" id="KW-1185">Reference proteome</keyword>
<dbReference type="Gene3D" id="3.50.50.60">
    <property type="entry name" value="FAD/NAD(P)-binding domain"/>
    <property type="match status" value="2"/>
</dbReference>
<dbReference type="InterPro" id="IPR017896">
    <property type="entry name" value="4Fe4S_Fe-S-bd"/>
</dbReference>
<dbReference type="InterPro" id="IPR023753">
    <property type="entry name" value="FAD/NAD-binding_dom"/>
</dbReference>
<dbReference type="PANTHER" id="PTHR42783:SF3">
    <property type="entry name" value="GLUTAMATE SYNTHASE [NADPH] SMALL CHAIN-RELATED"/>
    <property type="match status" value="1"/>
</dbReference>
<dbReference type="SUPFAM" id="SSF46548">
    <property type="entry name" value="alpha-helical ferredoxin"/>
    <property type="match status" value="2"/>
</dbReference>
<gene>
    <name evidence="5" type="primary">ygfK</name>
    <name evidence="5" type="ORF">H8718_14970</name>
</gene>
<dbReference type="NCBIfam" id="TIGR03315">
    <property type="entry name" value="Se_ygfK"/>
    <property type="match status" value="1"/>
</dbReference>
<reference evidence="5" key="1">
    <citation type="submission" date="2020-08" db="EMBL/GenBank/DDBJ databases">
        <title>Genome public.</title>
        <authorList>
            <person name="Liu C."/>
            <person name="Sun Q."/>
        </authorList>
    </citation>
    <scope>NUCLEOTIDE SEQUENCE</scope>
    <source>
        <strain evidence="5">NSJ-12</strain>
    </source>
</reference>
<accession>A0A926EML0</accession>
<dbReference type="InterPro" id="IPR017900">
    <property type="entry name" value="4Fe4S_Fe_S_CS"/>
</dbReference>
<dbReference type="AlphaFoldDB" id="A0A926EML0"/>
<dbReference type="Pfam" id="PF07992">
    <property type="entry name" value="Pyr_redox_2"/>
    <property type="match status" value="1"/>
</dbReference>
<dbReference type="InterPro" id="IPR036188">
    <property type="entry name" value="FAD/NAD-bd_sf"/>
</dbReference>
<dbReference type="SUPFAM" id="SSF51395">
    <property type="entry name" value="FMN-linked oxidoreductases"/>
    <property type="match status" value="1"/>
</dbReference>
<organism evidence="5 6">
    <name type="scientific">Zhenhengia yiwuensis</name>
    <dbReference type="NCBI Taxonomy" id="2763666"/>
    <lineage>
        <taxon>Bacteria</taxon>
        <taxon>Bacillati</taxon>
        <taxon>Bacillota</taxon>
        <taxon>Clostridia</taxon>
        <taxon>Lachnospirales</taxon>
        <taxon>Lachnospiraceae</taxon>
        <taxon>Zhenhengia</taxon>
    </lineage>
</organism>
<evidence type="ECO:0000256" key="1">
    <source>
        <dbReference type="ARBA" id="ARBA00022723"/>
    </source>
</evidence>
<dbReference type="InterPro" id="IPR028261">
    <property type="entry name" value="DPD_II"/>
</dbReference>
<name>A0A926EML0_9FIRM</name>
<dbReference type="PROSITE" id="PS51379">
    <property type="entry name" value="4FE4S_FER_2"/>
    <property type="match status" value="1"/>
</dbReference>